<keyword evidence="3" id="KW-1185">Reference proteome</keyword>
<evidence type="ECO:0000313" key="2">
    <source>
        <dbReference type="EMBL" id="KAG7449506.1"/>
    </source>
</evidence>
<dbReference type="InterPro" id="IPR034751">
    <property type="entry name" value="Yippee"/>
</dbReference>
<gene>
    <name evidence="2" type="ORF">BT62DRAFT_1072950</name>
</gene>
<reference evidence="2" key="1">
    <citation type="submission" date="2020-11" db="EMBL/GenBank/DDBJ databases">
        <title>Adaptations for nitrogen fixation in a non-lichenized fungal sporocarp promotes dispersal by wood-feeding termites.</title>
        <authorList>
            <consortium name="DOE Joint Genome Institute"/>
            <person name="Koch R.A."/>
            <person name="Yoon G."/>
            <person name="Arayal U."/>
            <person name="Lail K."/>
            <person name="Amirebrahimi M."/>
            <person name="Labutti K."/>
            <person name="Lipzen A."/>
            <person name="Riley R."/>
            <person name="Barry K."/>
            <person name="Henrissat B."/>
            <person name="Grigoriev I.V."/>
            <person name="Herr J.R."/>
            <person name="Aime M.C."/>
        </authorList>
    </citation>
    <scope>NUCLEOTIDE SEQUENCE</scope>
    <source>
        <strain evidence="2">MCA 3950</strain>
    </source>
</reference>
<comment type="caution">
    <text evidence="2">The sequence shown here is derived from an EMBL/GenBank/DDBJ whole genome shotgun (WGS) entry which is preliminary data.</text>
</comment>
<name>A0A9P7VXS0_9AGAR</name>
<evidence type="ECO:0000259" key="1">
    <source>
        <dbReference type="PROSITE" id="PS51792"/>
    </source>
</evidence>
<protein>
    <recommendedName>
        <fullName evidence="1">Yippee domain-containing protein</fullName>
    </recommendedName>
</protein>
<dbReference type="AlphaFoldDB" id="A0A9P7VXS0"/>
<accession>A0A9P7VXS0</accession>
<dbReference type="GO" id="GO:0046872">
    <property type="term" value="F:metal ion binding"/>
    <property type="evidence" value="ECO:0007669"/>
    <property type="project" value="UniProtKB-KW"/>
</dbReference>
<sequence length="205" mass="22750">MVSYIIGLLALADNADTACRLINSTHTPPSRFSIHLIPLILMSSELQRNCYSIEQPQTVSLRRLPSLPTARQSRPLPPVPRPLACRRCKMCVTSIGALLPLAKIPTHARAFRGFNGKASLFTDIHHVDLSPPVVHLMNTGAHTMQQISCQNCSAYLGMRIIRAHSHSERWKEGHYLLELENLTAIVTRRNVHPSSITSSDSDDSS</sequence>
<dbReference type="Proteomes" id="UP000812287">
    <property type="component" value="Unassembled WGS sequence"/>
</dbReference>
<dbReference type="PROSITE" id="PS51792">
    <property type="entry name" value="YIPPEE"/>
    <property type="match status" value="1"/>
</dbReference>
<dbReference type="GeneID" id="66101200"/>
<dbReference type="EMBL" id="MU250527">
    <property type="protein sequence ID" value="KAG7449506.1"/>
    <property type="molecule type" value="Genomic_DNA"/>
</dbReference>
<dbReference type="PANTHER" id="PTHR13848">
    <property type="entry name" value="PROTEIN YIPPEE-LIKE CG15309-RELATED"/>
    <property type="match status" value="1"/>
</dbReference>
<dbReference type="InterPro" id="IPR039058">
    <property type="entry name" value="Yippee_fam"/>
</dbReference>
<organism evidence="2 3">
    <name type="scientific">Guyanagaster necrorhizus</name>
    <dbReference type="NCBI Taxonomy" id="856835"/>
    <lineage>
        <taxon>Eukaryota</taxon>
        <taxon>Fungi</taxon>
        <taxon>Dikarya</taxon>
        <taxon>Basidiomycota</taxon>
        <taxon>Agaricomycotina</taxon>
        <taxon>Agaricomycetes</taxon>
        <taxon>Agaricomycetidae</taxon>
        <taxon>Agaricales</taxon>
        <taxon>Marasmiineae</taxon>
        <taxon>Physalacriaceae</taxon>
        <taxon>Guyanagaster</taxon>
    </lineage>
</organism>
<evidence type="ECO:0000313" key="3">
    <source>
        <dbReference type="Proteomes" id="UP000812287"/>
    </source>
</evidence>
<proteinExistence type="predicted"/>
<dbReference type="OrthoDB" id="6407410at2759"/>
<feature type="domain" description="Yippee" evidence="1">
    <location>
        <begin position="81"/>
        <end position="186"/>
    </location>
</feature>
<dbReference type="RefSeq" id="XP_043043006.1">
    <property type="nucleotide sequence ID" value="XM_043178906.1"/>
</dbReference>